<evidence type="ECO:0000313" key="3">
    <source>
        <dbReference type="Proteomes" id="UP000256269"/>
    </source>
</evidence>
<dbReference type="NCBIfam" id="TIGR03965">
    <property type="entry name" value="mycofact_glyco"/>
    <property type="match status" value="1"/>
</dbReference>
<evidence type="ECO:0000313" key="2">
    <source>
        <dbReference type="EMBL" id="REH54000.1"/>
    </source>
</evidence>
<dbReference type="InterPro" id="IPR029044">
    <property type="entry name" value="Nucleotide-diphossugar_trans"/>
</dbReference>
<accession>A0A3E0I5X2</accession>
<dbReference type="OrthoDB" id="5243838at2"/>
<reference evidence="2 3" key="1">
    <citation type="submission" date="2018-08" db="EMBL/GenBank/DDBJ databases">
        <title>Genomic Encyclopedia of Archaeal and Bacterial Type Strains, Phase II (KMG-II): from individual species to whole genera.</title>
        <authorList>
            <person name="Goeker M."/>
        </authorList>
    </citation>
    <scope>NUCLEOTIDE SEQUENCE [LARGE SCALE GENOMIC DNA]</scope>
    <source>
        <strain evidence="2 3">DSM 45791</strain>
    </source>
</reference>
<proteinExistence type="predicted"/>
<organism evidence="2 3">
    <name type="scientific">Kutzneria buriramensis</name>
    <dbReference type="NCBI Taxonomy" id="1045776"/>
    <lineage>
        <taxon>Bacteria</taxon>
        <taxon>Bacillati</taxon>
        <taxon>Actinomycetota</taxon>
        <taxon>Actinomycetes</taxon>
        <taxon>Pseudonocardiales</taxon>
        <taxon>Pseudonocardiaceae</taxon>
        <taxon>Kutzneria</taxon>
    </lineage>
</organism>
<sequence length="453" mass="48871">MIPLRVTPDPGARRIGNLILGGSPYVVLRLSAKAVSRVDAWLAGEPVAPDDAKLADLLVRKGILHPKREITSLTAQDVTVVVPVRDHADDLARLLPALSEVAKVLVIDDGSAEPIRAATVRHHKAKGPAAARNAGWRLAGTELVAFLDADVRPEPGWLATILPHFEDPSVVAVAPRVASTPGPSVLDRYEELRSPLDLGAAEAPVRPGSRVSYVPSAALVVRFNALLEHDGFDEDMRFGEDVDLVWRFHEAGAQIRYEPTAIVHHRPRETWSAWVRQRFGYGTSAAPLALRHGRAVAPVKISMWSALAWALVAAGRPVLAGAVAGTTASLLPRKLSDVGVPATESVQLAVRGHVGAGRLLGDAVVRSWWPVAIPVLASTRWGRWVLLAAFARHVEEWYTRGAKVGLPGWLAARILDDLAYGAGVWWGAVKHRTVRPLLPDLSDWPGRDGVGRT</sequence>
<comment type="caution">
    <text evidence="2">The sequence shown here is derived from an EMBL/GenBank/DDBJ whole genome shotgun (WGS) entry which is preliminary data.</text>
</comment>
<dbReference type="InterPro" id="IPR023981">
    <property type="entry name" value="MftF"/>
</dbReference>
<dbReference type="EMBL" id="QUNO01000002">
    <property type="protein sequence ID" value="REH54000.1"/>
    <property type="molecule type" value="Genomic_DNA"/>
</dbReference>
<dbReference type="InterPro" id="IPR001173">
    <property type="entry name" value="Glyco_trans_2-like"/>
</dbReference>
<dbReference type="AlphaFoldDB" id="A0A3E0I5X2"/>
<dbReference type="SUPFAM" id="SSF53448">
    <property type="entry name" value="Nucleotide-diphospho-sugar transferases"/>
    <property type="match status" value="1"/>
</dbReference>
<protein>
    <submittedName>
        <fullName evidence="2">Mycofactocin system glycosyltransferase</fullName>
    </submittedName>
</protein>
<dbReference type="Gene3D" id="3.90.550.10">
    <property type="entry name" value="Spore Coat Polysaccharide Biosynthesis Protein SpsA, Chain A"/>
    <property type="match status" value="1"/>
</dbReference>
<dbReference type="Pfam" id="PF00535">
    <property type="entry name" value="Glycos_transf_2"/>
    <property type="match status" value="1"/>
</dbReference>
<dbReference type="GO" id="GO:0016740">
    <property type="term" value="F:transferase activity"/>
    <property type="evidence" value="ECO:0007669"/>
    <property type="project" value="UniProtKB-KW"/>
</dbReference>
<keyword evidence="3" id="KW-1185">Reference proteome</keyword>
<evidence type="ECO:0000259" key="1">
    <source>
        <dbReference type="Pfam" id="PF00535"/>
    </source>
</evidence>
<gene>
    <name evidence="2" type="ORF">BCF44_102232</name>
</gene>
<feature type="domain" description="Glycosyltransferase 2-like" evidence="1">
    <location>
        <begin position="79"/>
        <end position="187"/>
    </location>
</feature>
<dbReference type="Proteomes" id="UP000256269">
    <property type="component" value="Unassembled WGS sequence"/>
</dbReference>
<dbReference type="PANTHER" id="PTHR43646:SF6">
    <property type="entry name" value="PRE-MYCOFACTOCIN GLYCOSYLTRANSFERASE"/>
    <property type="match status" value="1"/>
</dbReference>
<name>A0A3E0I5X2_9PSEU</name>
<keyword evidence="2" id="KW-0808">Transferase</keyword>
<dbReference type="RefSeq" id="WP_116173102.1">
    <property type="nucleotide sequence ID" value="NZ_CP144375.1"/>
</dbReference>
<dbReference type="PANTHER" id="PTHR43646">
    <property type="entry name" value="GLYCOSYLTRANSFERASE"/>
    <property type="match status" value="1"/>
</dbReference>